<accession>A0A8E2WFX2</accession>
<comment type="similarity">
    <text evidence="1">Belongs to the short-chain dehydrogenases/reductases (SDR) family.</text>
</comment>
<dbReference type="Gene3D" id="3.40.50.720">
    <property type="entry name" value="NAD(P)-binding Rossmann-like Domain"/>
    <property type="match status" value="1"/>
</dbReference>
<dbReference type="FunFam" id="3.40.50.720:FF:000084">
    <property type="entry name" value="Short-chain dehydrogenase reductase"/>
    <property type="match status" value="1"/>
</dbReference>
<proteinExistence type="inferred from homology"/>
<dbReference type="GeneID" id="61049732"/>
<protein>
    <submittedName>
        <fullName evidence="5">NAD(P)-dependent dehydrogenase (Short-subunit alcohol dehydrogenase family)</fullName>
    </submittedName>
</protein>
<reference evidence="5 6" key="1">
    <citation type="submission" date="2018-05" db="EMBL/GenBank/DDBJ databases">
        <title>Genomic Encyclopedia of Type Strains, Phase IV (KMG-IV): sequencing the most valuable type-strain genomes for metagenomic binning, comparative biology and taxonomic classification.</title>
        <authorList>
            <person name="Goeker M."/>
        </authorList>
    </citation>
    <scope>NUCLEOTIDE SEQUENCE [LARGE SCALE GENOMIC DNA]</scope>
    <source>
        <strain evidence="5 6">DSM 2626</strain>
    </source>
</reference>
<dbReference type="CDD" id="cd05233">
    <property type="entry name" value="SDR_c"/>
    <property type="match status" value="1"/>
</dbReference>
<evidence type="ECO:0000256" key="2">
    <source>
        <dbReference type="ARBA" id="ARBA00023002"/>
    </source>
</evidence>
<feature type="domain" description="Ketoreductase" evidence="4">
    <location>
        <begin position="7"/>
        <end position="178"/>
    </location>
</feature>
<dbReference type="InterPro" id="IPR057326">
    <property type="entry name" value="KR_dom"/>
</dbReference>
<dbReference type="InterPro" id="IPR002347">
    <property type="entry name" value="SDR_fam"/>
</dbReference>
<evidence type="ECO:0000313" key="6">
    <source>
        <dbReference type="Proteomes" id="UP000245631"/>
    </source>
</evidence>
<evidence type="ECO:0000256" key="1">
    <source>
        <dbReference type="ARBA" id="ARBA00006484"/>
    </source>
</evidence>
<dbReference type="PRINTS" id="PR00080">
    <property type="entry name" value="SDRFAMILY"/>
</dbReference>
<dbReference type="InterPro" id="IPR020904">
    <property type="entry name" value="Sc_DH/Rdtase_CS"/>
</dbReference>
<keyword evidence="2" id="KW-0560">Oxidoreductase</keyword>
<dbReference type="PANTHER" id="PTHR24321">
    <property type="entry name" value="DEHYDROGENASES, SHORT CHAIN"/>
    <property type="match status" value="1"/>
</dbReference>
<evidence type="ECO:0000313" key="5">
    <source>
        <dbReference type="EMBL" id="PWJ93703.1"/>
    </source>
</evidence>
<dbReference type="EMBL" id="QGGH01000001">
    <property type="protein sequence ID" value="PWJ93703.1"/>
    <property type="molecule type" value="Genomic_DNA"/>
</dbReference>
<dbReference type="PANTHER" id="PTHR24321:SF8">
    <property type="entry name" value="ESTRADIOL 17-BETA-DEHYDROGENASE 8-RELATED"/>
    <property type="match status" value="1"/>
</dbReference>
<dbReference type="Pfam" id="PF13561">
    <property type="entry name" value="adh_short_C2"/>
    <property type="match status" value="1"/>
</dbReference>
<dbReference type="GO" id="GO:0016491">
    <property type="term" value="F:oxidoreductase activity"/>
    <property type="evidence" value="ECO:0007669"/>
    <property type="project" value="UniProtKB-KW"/>
</dbReference>
<evidence type="ECO:0000259" key="4">
    <source>
        <dbReference type="SMART" id="SM00822"/>
    </source>
</evidence>
<gene>
    <name evidence="5" type="ORF">C8D77_101383</name>
</gene>
<dbReference type="PRINTS" id="PR00081">
    <property type="entry name" value="GDHRDH"/>
</dbReference>
<name>A0A8E2WFX2_RHILI</name>
<organism evidence="5 6">
    <name type="scientific">Rhizobium loti</name>
    <name type="common">Mesorhizobium loti</name>
    <dbReference type="NCBI Taxonomy" id="381"/>
    <lineage>
        <taxon>Bacteria</taxon>
        <taxon>Pseudomonadati</taxon>
        <taxon>Pseudomonadota</taxon>
        <taxon>Alphaproteobacteria</taxon>
        <taxon>Hyphomicrobiales</taxon>
        <taxon>Phyllobacteriaceae</taxon>
        <taxon>Mesorhizobium</taxon>
    </lineage>
</organism>
<evidence type="ECO:0000256" key="3">
    <source>
        <dbReference type="ARBA" id="ARBA00023027"/>
    </source>
</evidence>
<dbReference type="InterPro" id="IPR036291">
    <property type="entry name" value="NAD(P)-bd_dom_sf"/>
</dbReference>
<dbReference type="AlphaFoldDB" id="A0A8E2WFX2"/>
<comment type="caution">
    <text evidence="5">The sequence shown here is derived from an EMBL/GenBank/DDBJ whole genome shotgun (WGS) entry which is preliminary data.</text>
</comment>
<dbReference type="SUPFAM" id="SSF51735">
    <property type="entry name" value="NAD(P)-binding Rossmann-fold domains"/>
    <property type="match status" value="1"/>
</dbReference>
<dbReference type="SMART" id="SM00822">
    <property type="entry name" value="PKS_KR"/>
    <property type="match status" value="1"/>
</dbReference>
<sequence length="251" mass="26461">MTRFAGKTVLITGAAGTLGTDLSQAFAREGAERLYLVDRDEARLGELRAAIGRPAIAVRCDLTSVADMRQAWDGMDLELGIDVLVTAGGTLGSGKPLLEVDPEEFDQMLSLNVRGTLFAVQLTLGALRHRKGCIVTYGSTAGLTGSHALGAYSTTKGAVALLTRSLALSLAEEGIRVNSVCPGSISSPMLERNFAAAGAEAEMRRQIYRDLHPMKRFGEANEVTQAVLYLASDAASYTTGVSLPVDGGRLA</sequence>
<dbReference type="RefSeq" id="WP_170136650.1">
    <property type="nucleotide sequence ID" value="NZ_QGGH01000001.1"/>
</dbReference>
<keyword evidence="3" id="KW-0520">NAD</keyword>
<dbReference type="PROSITE" id="PS00061">
    <property type="entry name" value="ADH_SHORT"/>
    <property type="match status" value="1"/>
</dbReference>
<dbReference type="Proteomes" id="UP000245631">
    <property type="component" value="Unassembled WGS sequence"/>
</dbReference>